<keyword evidence="5" id="KW-1185">Reference proteome</keyword>
<evidence type="ECO:0000313" key="4">
    <source>
        <dbReference type="EMBL" id="RIE14967.1"/>
    </source>
</evidence>
<evidence type="ECO:0000259" key="2">
    <source>
        <dbReference type="Pfam" id="PF14242"/>
    </source>
</evidence>
<gene>
    <name evidence="4" type="ORF">SMC2_02055</name>
    <name evidence="3" type="ORF">SMC3_06990</name>
</gene>
<evidence type="ECO:0000256" key="1">
    <source>
        <dbReference type="SAM" id="Phobius"/>
    </source>
</evidence>
<comment type="caution">
    <text evidence="3">The sequence shown here is derived from an EMBL/GenBank/DDBJ whole genome shotgun (WGS) entry which is preliminary data.</text>
</comment>
<dbReference type="Proteomes" id="UP000266042">
    <property type="component" value="Unassembled WGS sequence"/>
</dbReference>
<feature type="transmembrane region" description="Helical" evidence="1">
    <location>
        <begin position="39"/>
        <end position="62"/>
    </location>
</feature>
<keyword evidence="1" id="KW-0472">Membrane</keyword>
<keyword evidence="1" id="KW-1133">Transmembrane helix</keyword>
<evidence type="ECO:0000313" key="5">
    <source>
        <dbReference type="Proteomes" id="UP000265724"/>
    </source>
</evidence>
<evidence type="ECO:0000313" key="6">
    <source>
        <dbReference type="Proteomes" id="UP000266042"/>
    </source>
</evidence>
<dbReference type="EMBL" id="QXIX01000017">
    <property type="protein sequence ID" value="RIE14967.1"/>
    <property type="molecule type" value="Genomic_DNA"/>
</dbReference>
<dbReference type="AlphaFoldDB" id="A0A398DCB3"/>
<protein>
    <submittedName>
        <fullName evidence="3">DUF4342 domain-containing protein</fullName>
    </submittedName>
</protein>
<dbReference type="RefSeq" id="WP_119086935.1">
    <property type="nucleotide sequence ID" value="NZ_QXIV01000008.1"/>
</dbReference>
<organism evidence="3 6">
    <name type="scientific">Candidatus Cryosericum hinesii</name>
    <dbReference type="NCBI Taxonomy" id="2290915"/>
    <lineage>
        <taxon>Bacteria</taxon>
        <taxon>Pseudomonadati</taxon>
        <taxon>Caldisericota/Cryosericota group</taxon>
        <taxon>Candidatus Cryosericota</taxon>
        <taxon>Candidatus Cryosericia</taxon>
        <taxon>Candidatus Cryosericales</taxon>
        <taxon>Candidatus Cryosericaceae</taxon>
        <taxon>Candidatus Cryosericum</taxon>
    </lineage>
</organism>
<proteinExistence type="predicted"/>
<dbReference type="Proteomes" id="UP000265724">
    <property type="component" value="Unassembled WGS sequence"/>
</dbReference>
<feature type="domain" description="DUF4342" evidence="2">
    <location>
        <begin position="3"/>
        <end position="77"/>
    </location>
</feature>
<accession>A0A398DCB3</accession>
<dbReference type="Pfam" id="PF14242">
    <property type="entry name" value="DUF4342"/>
    <property type="match status" value="1"/>
</dbReference>
<name>A0A398DCB3_9BACT</name>
<sequence>MSNRTEEFKVSGEKLLQQVKDLVHQGNVRRVTIKNKDGIALFEVPLTAGVVGAVLLPVWAAIGAVAALAASYTIAVELVDAPARPTVEGSSVDKTEV</sequence>
<keyword evidence="1" id="KW-0812">Transmembrane</keyword>
<dbReference type="EMBL" id="QXIW01000031">
    <property type="protein sequence ID" value="RIE12133.1"/>
    <property type="molecule type" value="Genomic_DNA"/>
</dbReference>
<dbReference type="InterPro" id="IPR025642">
    <property type="entry name" value="DUF4342"/>
</dbReference>
<reference evidence="5 6" key="1">
    <citation type="submission" date="2018-09" db="EMBL/GenBank/DDBJ databases">
        <title>Discovery and Ecogenomic Context for Candidatus Cryosericales, a Global Caldiserica Order Active in Thawing Permafrost.</title>
        <authorList>
            <person name="Martinez M.A."/>
            <person name="Woodcroft B.J."/>
            <person name="Ignacio Espinoza J.C."/>
            <person name="Zayed A."/>
            <person name="Singleton C.M."/>
            <person name="Boyd J."/>
            <person name="Li Y.-F."/>
            <person name="Purvine S."/>
            <person name="Maughan H."/>
            <person name="Hodgkins S.B."/>
            <person name="Anderson D."/>
            <person name="Sederholm M."/>
            <person name="Temperton B."/>
            <person name="Saleska S.R."/>
            <person name="Tyson G.W."/>
            <person name="Rich V.I."/>
        </authorList>
    </citation>
    <scope>NUCLEOTIDE SEQUENCE [LARGE SCALE GENOMIC DNA]</scope>
    <source>
        <strain evidence="4 5">SMC2</strain>
        <strain evidence="3 6">SMC3</strain>
    </source>
</reference>
<evidence type="ECO:0000313" key="3">
    <source>
        <dbReference type="EMBL" id="RIE12133.1"/>
    </source>
</evidence>